<sequence>MTSLMTSNWNLEARSGIQKRRSRSFSRTSATAGWRRNCWWQGWRGWRKKKEKGVSCGWWSSERKDVVAGNGG</sequence>
<reference evidence="1" key="3">
    <citation type="submission" date="2018-07" db="EMBL/GenBank/DDBJ databases">
        <title>WGS assembly of Glycine max.</title>
        <authorList>
            <person name="Schmutz J."/>
            <person name="Cannon S."/>
            <person name="Schlueter J."/>
            <person name="Ma J."/>
            <person name="Mitros T."/>
            <person name="Nelson W."/>
            <person name="Hyten D."/>
            <person name="Song Q."/>
            <person name="Thelen J."/>
            <person name="Cheng J."/>
            <person name="Xu D."/>
            <person name="Hellsten U."/>
            <person name="May G."/>
            <person name="Yu Y."/>
            <person name="Sakurai T."/>
            <person name="Umezawa T."/>
            <person name="Bhattacharyya M."/>
            <person name="Sandhu D."/>
            <person name="Valliyodan B."/>
            <person name="Lindquist E."/>
            <person name="Peto M."/>
            <person name="Grant D."/>
            <person name="Shu S."/>
            <person name="Goodstein D."/>
            <person name="Barry K."/>
            <person name="Futrell-Griggs M."/>
            <person name="Abernathy B."/>
            <person name="Du J."/>
            <person name="Tian Z."/>
            <person name="Zhu L."/>
            <person name="Gill N."/>
            <person name="Joshi T."/>
            <person name="Libault M."/>
            <person name="Sethuraman A."/>
            <person name="Zhang X."/>
            <person name="Shinozaki K."/>
            <person name="Nguyen H."/>
            <person name="Wing R."/>
            <person name="Cregan P."/>
            <person name="Specht J."/>
            <person name="Grimwood J."/>
            <person name="Rokhsar D."/>
            <person name="Stacey G."/>
            <person name="Shoemaker R."/>
            <person name="Jackson S."/>
        </authorList>
    </citation>
    <scope>NUCLEOTIDE SEQUENCE</scope>
    <source>
        <tissue evidence="1">Callus</tissue>
    </source>
</reference>
<dbReference type="InParanoid" id="A0A0R0HDP3"/>
<name>A0A0R0HDP3_SOYBN</name>
<evidence type="ECO:0000313" key="3">
    <source>
        <dbReference type="Proteomes" id="UP000008827"/>
    </source>
</evidence>
<protein>
    <submittedName>
        <fullName evidence="1 2">Uncharacterized protein</fullName>
    </submittedName>
</protein>
<proteinExistence type="predicted"/>
<dbReference type="EnsemblPlants" id="KRH25131">
    <property type="protein sequence ID" value="KRH25131"/>
    <property type="gene ID" value="GLYMA_12G082900"/>
</dbReference>
<dbReference type="AlphaFoldDB" id="A0A0R0HDP3"/>
<reference evidence="1 2" key="1">
    <citation type="journal article" date="2010" name="Nature">
        <title>Genome sequence of the palaeopolyploid soybean.</title>
        <authorList>
            <person name="Schmutz J."/>
            <person name="Cannon S.B."/>
            <person name="Schlueter J."/>
            <person name="Ma J."/>
            <person name="Mitros T."/>
            <person name="Nelson W."/>
            <person name="Hyten D.L."/>
            <person name="Song Q."/>
            <person name="Thelen J.J."/>
            <person name="Cheng J."/>
            <person name="Xu D."/>
            <person name="Hellsten U."/>
            <person name="May G.D."/>
            <person name="Yu Y."/>
            <person name="Sakurai T."/>
            <person name="Umezawa T."/>
            <person name="Bhattacharyya M.K."/>
            <person name="Sandhu D."/>
            <person name="Valliyodan B."/>
            <person name="Lindquist E."/>
            <person name="Peto M."/>
            <person name="Grant D."/>
            <person name="Shu S."/>
            <person name="Goodstein D."/>
            <person name="Barry K."/>
            <person name="Futrell-Griggs M."/>
            <person name="Abernathy B."/>
            <person name="Du J."/>
            <person name="Tian Z."/>
            <person name="Zhu L."/>
            <person name="Gill N."/>
            <person name="Joshi T."/>
            <person name="Libault M."/>
            <person name="Sethuraman A."/>
            <person name="Zhang X.-C."/>
            <person name="Shinozaki K."/>
            <person name="Nguyen H.T."/>
            <person name="Wing R.A."/>
            <person name="Cregan P."/>
            <person name="Specht J."/>
            <person name="Grimwood J."/>
            <person name="Rokhsar D."/>
            <person name="Stacey G."/>
            <person name="Shoemaker R.C."/>
            <person name="Jackson S.A."/>
        </authorList>
    </citation>
    <scope>NUCLEOTIDE SEQUENCE</scope>
    <source>
        <strain evidence="2">cv. Williams 82</strain>
        <tissue evidence="1">Callus</tissue>
    </source>
</reference>
<evidence type="ECO:0000313" key="2">
    <source>
        <dbReference type="EnsemblPlants" id="KRH25131"/>
    </source>
</evidence>
<organism evidence="1">
    <name type="scientific">Glycine max</name>
    <name type="common">Soybean</name>
    <name type="synonym">Glycine hispida</name>
    <dbReference type="NCBI Taxonomy" id="3847"/>
    <lineage>
        <taxon>Eukaryota</taxon>
        <taxon>Viridiplantae</taxon>
        <taxon>Streptophyta</taxon>
        <taxon>Embryophyta</taxon>
        <taxon>Tracheophyta</taxon>
        <taxon>Spermatophyta</taxon>
        <taxon>Magnoliopsida</taxon>
        <taxon>eudicotyledons</taxon>
        <taxon>Gunneridae</taxon>
        <taxon>Pentapetalae</taxon>
        <taxon>rosids</taxon>
        <taxon>fabids</taxon>
        <taxon>Fabales</taxon>
        <taxon>Fabaceae</taxon>
        <taxon>Papilionoideae</taxon>
        <taxon>50 kb inversion clade</taxon>
        <taxon>NPAAA clade</taxon>
        <taxon>indigoferoid/millettioid clade</taxon>
        <taxon>Phaseoleae</taxon>
        <taxon>Glycine</taxon>
        <taxon>Glycine subgen. Soja</taxon>
    </lineage>
</organism>
<dbReference type="EMBL" id="CM000845">
    <property type="protein sequence ID" value="KRH25131.1"/>
    <property type="molecule type" value="Genomic_DNA"/>
</dbReference>
<gene>
    <name evidence="1" type="ORF">GLYMA_12G082900</name>
</gene>
<dbReference type="Gramene" id="KRH25131">
    <property type="protein sequence ID" value="KRH25131"/>
    <property type="gene ID" value="GLYMA_12G082900"/>
</dbReference>
<dbReference type="Proteomes" id="UP000008827">
    <property type="component" value="Chromosome 12"/>
</dbReference>
<evidence type="ECO:0000313" key="1">
    <source>
        <dbReference type="EMBL" id="KRH25131.1"/>
    </source>
</evidence>
<reference evidence="2" key="2">
    <citation type="submission" date="2018-02" db="UniProtKB">
        <authorList>
            <consortium name="EnsemblPlants"/>
        </authorList>
    </citation>
    <scope>IDENTIFICATION</scope>
    <source>
        <strain evidence="2">Williams 82</strain>
    </source>
</reference>
<keyword evidence="3" id="KW-1185">Reference proteome</keyword>
<accession>A0A0R0HDP3</accession>